<feature type="compositionally biased region" description="Low complexity" evidence="2">
    <location>
        <begin position="1"/>
        <end position="24"/>
    </location>
</feature>
<dbReference type="GO" id="GO:0006355">
    <property type="term" value="P:regulation of DNA-templated transcription"/>
    <property type="evidence" value="ECO:0007669"/>
    <property type="project" value="InterPro"/>
</dbReference>
<dbReference type="Gene3D" id="2.170.270.10">
    <property type="entry name" value="SET domain"/>
    <property type="match status" value="1"/>
</dbReference>
<accession>A0A7S1KST6</accession>
<feature type="domain" description="HTH HARE-type" evidence="3">
    <location>
        <begin position="39"/>
        <end position="114"/>
    </location>
</feature>
<dbReference type="PROSITE" id="PS51913">
    <property type="entry name" value="HTH_HARE"/>
    <property type="match status" value="1"/>
</dbReference>
<organism evidence="4">
    <name type="scientific">Percolomonas cosmopolitus</name>
    <dbReference type="NCBI Taxonomy" id="63605"/>
    <lineage>
        <taxon>Eukaryota</taxon>
        <taxon>Discoba</taxon>
        <taxon>Heterolobosea</taxon>
        <taxon>Tetramitia</taxon>
        <taxon>Eutetramitia</taxon>
        <taxon>Percolomonadidae</taxon>
        <taxon>Percolomonas</taxon>
    </lineage>
</organism>
<protein>
    <recommendedName>
        <fullName evidence="3">HTH HARE-type domain-containing protein</fullName>
    </recommendedName>
</protein>
<gene>
    <name evidence="4" type="ORF">PCOS0759_LOCUS7867</name>
</gene>
<feature type="region of interest" description="Disordered" evidence="2">
    <location>
        <begin position="1"/>
        <end position="27"/>
    </location>
</feature>
<keyword evidence="1" id="KW-0804">Transcription</keyword>
<reference evidence="4" key="1">
    <citation type="submission" date="2021-01" db="EMBL/GenBank/DDBJ databases">
        <authorList>
            <person name="Corre E."/>
            <person name="Pelletier E."/>
            <person name="Niang G."/>
            <person name="Scheremetjew M."/>
            <person name="Finn R."/>
            <person name="Kale V."/>
            <person name="Holt S."/>
            <person name="Cochrane G."/>
            <person name="Meng A."/>
            <person name="Brown T."/>
            <person name="Cohen L."/>
        </authorList>
    </citation>
    <scope>NUCLEOTIDE SEQUENCE</scope>
    <source>
        <strain evidence="4">WS</strain>
    </source>
</reference>
<dbReference type="Pfam" id="PF05066">
    <property type="entry name" value="HARE-HTH"/>
    <property type="match status" value="1"/>
</dbReference>
<evidence type="ECO:0000259" key="3">
    <source>
        <dbReference type="PROSITE" id="PS51913"/>
    </source>
</evidence>
<feature type="region of interest" description="Disordered" evidence="2">
    <location>
        <begin position="200"/>
        <end position="293"/>
    </location>
</feature>
<evidence type="ECO:0000256" key="2">
    <source>
        <dbReference type="SAM" id="MobiDB-lite"/>
    </source>
</evidence>
<dbReference type="InterPro" id="IPR007759">
    <property type="entry name" value="Asxl_HARE-HTH"/>
</dbReference>
<dbReference type="EMBL" id="HBGD01009558">
    <property type="protein sequence ID" value="CAD9084613.1"/>
    <property type="molecule type" value="Transcribed_RNA"/>
</dbReference>
<name>A0A7S1KST6_9EUKA</name>
<sequence>MPAQPLPAESATTPSSSAPIQAAPGRGRCSLNVSHPQKFTFKSATIHILSSANLPLTSREIYTHIKNNKMVMTVGKTPQNTIASLMYTDMNKKGSESLFVRFGADPIRFGLRNLLERYRRNYKALLDSGTEDDDVFDFETQNDLQEQDEQSVESPLTTKTSKKIKSIKKVAEIPPVKIGKTTLEENRTLLEAVMNVQKGCMDTPHKVSKKRKRKDSDTVTRSKKKATKKNNSISVKNHSPITPGIRRIKRKSRQSSLDGSDASPGTPLSATPTNYGLSNFTPPYSDGKSPHSAERVIARQTSNVLTDDQYYILKELRIFNYNHSKAVQCKPTLRLRDEEDVVFMDAESGINVVEQDNKGYGVIFTEHIDTQRTYCYSGWLDSLQKNNAIDETYVLQMDKECEDRQRAYSVLGMDTKSQKPYPSGRVNHSCNPVGTVSYGVVKYEGLHLPVIQTIGPVFPGDHCVTNYGWHFDKTGEFTKCFCHSAFCGGFIEQNLTKAIATLGSNLYFEENAHNPEAFIETFADKPDLLLQHIFRLEQSPQFHSLAFLALHHVMHNKKLTEDQLEFYVHRIMDYTHLNFVRGAYWKHPTGFKRFLEVWHIVHHSSRKQLETSLLLRLKLEDFSFTEMHEFSEQDPLPLVRKLITYFDWVLDSNWEEFRDQCVRFLIFHIQQGCYQTLMDSVVKYDEEWAHWIEEQEQEISLERKQVTTLKLKLT</sequence>
<dbReference type="InterPro" id="IPR046341">
    <property type="entry name" value="SET_dom_sf"/>
</dbReference>
<dbReference type="AlphaFoldDB" id="A0A7S1KST6"/>
<evidence type="ECO:0000313" key="4">
    <source>
        <dbReference type="EMBL" id="CAD9084613.1"/>
    </source>
</evidence>
<feature type="compositionally biased region" description="Polar residues" evidence="2">
    <location>
        <begin position="229"/>
        <end position="240"/>
    </location>
</feature>
<proteinExistence type="predicted"/>
<evidence type="ECO:0000256" key="1">
    <source>
        <dbReference type="ARBA" id="ARBA00023163"/>
    </source>
</evidence>
<feature type="compositionally biased region" description="Polar residues" evidence="2">
    <location>
        <begin position="266"/>
        <end position="282"/>
    </location>
</feature>
<dbReference type="SUPFAM" id="SSF82199">
    <property type="entry name" value="SET domain"/>
    <property type="match status" value="1"/>
</dbReference>